<dbReference type="AlphaFoldDB" id="A0A4C1Y0Z6"/>
<evidence type="ECO:0000313" key="2">
    <source>
        <dbReference type="Proteomes" id="UP000299102"/>
    </source>
</evidence>
<accession>A0A4C1Y0Z6</accession>
<gene>
    <name evidence="1" type="ORF">EVAR_61333_1</name>
</gene>
<dbReference type="EMBL" id="BGZK01001044">
    <property type="protein sequence ID" value="GBP69548.1"/>
    <property type="molecule type" value="Genomic_DNA"/>
</dbReference>
<name>A0A4C1Y0Z6_EUMVA</name>
<dbReference type="Proteomes" id="UP000299102">
    <property type="component" value="Unassembled WGS sequence"/>
</dbReference>
<keyword evidence="2" id="KW-1185">Reference proteome</keyword>
<protein>
    <submittedName>
        <fullName evidence="1">Uncharacterized protein</fullName>
    </submittedName>
</protein>
<proteinExistence type="predicted"/>
<evidence type="ECO:0000313" key="1">
    <source>
        <dbReference type="EMBL" id="GBP69548.1"/>
    </source>
</evidence>
<sequence length="214" mass="24028">MRSRSQATVGYKWPRIVCRGNLTGGILEATIVDPALDVQWLKLYEIPIHRRCISIFSQETGKRNKTSLRLRVYMGDVPHDQTAVFGDTSKYAANKCWNNLAPIKLVFTPEKPRASNTCGSAGVGPMRRGDRNDTASRRLALESLSGRTGSNASTYQIYKSWSFNAKLASRRDEDAVATLCVIVIQIFDRGRARLLLVPKLHRAFRKHLKNALPI</sequence>
<reference evidence="1 2" key="1">
    <citation type="journal article" date="2019" name="Commun. Biol.">
        <title>The bagworm genome reveals a unique fibroin gene that provides high tensile strength.</title>
        <authorList>
            <person name="Kono N."/>
            <person name="Nakamura H."/>
            <person name="Ohtoshi R."/>
            <person name="Tomita M."/>
            <person name="Numata K."/>
            <person name="Arakawa K."/>
        </authorList>
    </citation>
    <scope>NUCLEOTIDE SEQUENCE [LARGE SCALE GENOMIC DNA]</scope>
</reference>
<comment type="caution">
    <text evidence="1">The sequence shown here is derived from an EMBL/GenBank/DDBJ whole genome shotgun (WGS) entry which is preliminary data.</text>
</comment>
<organism evidence="1 2">
    <name type="scientific">Eumeta variegata</name>
    <name type="common">Bagworm moth</name>
    <name type="synonym">Eumeta japonica</name>
    <dbReference type="NCBI Taxonomy" id="151549"/>
    <lineage>
        <taxon>Eukaryota</taxon>
        <taxon>Metazoa</taxon>
        <taxon>Ecdysozoa</taxon>
        <taxon>Arthropoda</taxon>
        <taxon>Hexapoda</taxon>
        <taxon>Insecta</taxon>
        <taxon>Pterygota</taxon>
        <taxon>Neoptera</taxon>
        <taxon>Endopterygota</taxon>
        <taxon>Lepidoptera</taxon>
        <taxon>Glossata</taxon>
        <taxon>Ditrysia</taxon>
        <taxon>Tineoidea</taxon>
        <taxon>Psychidae</taxon>
        <taxon>Oiketicinae</taxon>
        <taxon>Eumeta</taxon>
    </lineage>
</organism>